<name>A0A5B7E0M5_PORTR</name>
<dbReference type="EMBL" id="VSRR010001664">
    <property type="protein sequence ID" value="MPC26877.1"/>
    <property type="molecule type" value="Genomic_DNA"/>
</dbReference>
<dbReference type="AlphaFoldDB" id="A0A5B7E0M5"/>
<organism evidence="1 2">
    <name type="scientific">Portunus trituberculatus</name>
    <name type="common">Swimming crab</name>
    <name type="synonym">Neptunus trituberculatus</name>
    <dbReference type="NCBI Taxonomy" id="210409"/>
    <lineage>
        <taxon>Eukaryota</taxon>
        <taxon>Metazoa</taxon>
        <taxon>Ecdysozoa</taxon>
        <taxon>Arthropoda</taxon>
        <taxon>Crustacea</taxon>
        <taxon>Multicrustacea</taxon>
        <taxon>Malacostraca</taxon>
        <taxon>Eumalacostraca</taxon>
        <taxon>Eucarida</taxon>
        <taxon>Decapoda</taxon>
        <taxon>Pleocyemata</taxon>
        <taxon>Brachyura</taxon>
        <taxon>Eubrachyura</taxon>
        <taxon>Portunoidea</taxon>
        <taxon>Portunidae</taxon>
        <taxon>Portuninae</taxon>
        <taxon>Portunus</taxon>
    </lineage>
</organism>
<reference evidence="1 2" key="1">
    <citation type="submission" date="2019-05" db="EMBL/GenBank/DDBJ databases">
        <title>Another draft genome of Portunus trituberculatus and its Hox gene families provides insights of decapod evolution.</title>
        <authorList>
            <person name="Jeong J.-H."/>
            <person name="Song I."/>
            <person name="Kim S."/>
            <person name="Choi T."/>
            <person name="Kim D."/>
            <person name="Ryu S."/>
            <person name="Kim W."/>
        </authorList>
    </citation>
    <scope>NUCLEOTIDE SEQUENCE [LARGE SCALE GENOMIC DNA]</scope>
    <source>
        <tissue evidence="1">Muscle</tissue>
    </source>
</reference>
<proteinExistence type="predicted"/>
<dbReference type="Proteomes" id="UP000324222">
    <property type="component" value="Unassembled WGS sequence"/>
</dbReference>
<sequence>MHEGKYGYRDVTVQYLSLQQLKGGDQVLPLPLCLLQLSGELLPVLGGQRWRCEVCAWLSSNMARRRLSARFSSLSTSPRAPLSISCCTKHQLSSTLVCCLIDEMKWPLHIINLARVSVALNLAHTHILLIGRLTNSPQAVNSAQGHTTCGLPSLARLMLNELPLQEDRTSGAKALGVMQQQQQQQQQEGYKEHQCYSNMRLARLLEAAYSECPERCIYSHWDLQ</sequence>
<accession>A0A5B7E0M5</accession>
<evidence type="ECO:0000313" key="1">
    <source>
        <dbReference type="EMBL" id="MPC26877.1"/>
    </source>
</evidence>
<comment type="caution">
    <text evidence="1">The sequence shown here is derived from an EMBL/GenBank/DDBJ whole genome shotgun (WGS) entry which is preliminary data.</text>
</comment>
<keyword evidence="2" id="KW-1185">Reference proteome</keyword>
<evidence type="ECO:0000313" key="2">
    <source>
        <dbReference type="Proteomes" id="UP000324222"/>
    </source>
</evidence>
<protein>
    <submittedName>
        <fullName evidence="1">Uncharacterized protein</fullName>
    </submittedName>
</protein>
<gene>
    <name evidence="1" type="ORF">E2C01_020027</name>
</gene>